<dbReference type="eggNOG" id="COG2207">
    <property type="taxonomic scope" value="Bacteria"/>
</dbReference>
<sequence length="391" mass="44938">MPFVNTYLWGFITAPILLSLLGIFIIHTPQKYILPSYAGAVDTTLSTGTYSDLADGGNSLAIITDFDSTQLTWEFSLEESDHPDKYAGVYIAKPQERPEVHFDISDYTHVHLDAEIENERTLFFYVKTFIEDFTREGISATYAPFRKEIFTTDGKIRTTLDLDRFVVPDWWKSAQQIHGSLDMNRSQVFQFDFTNGNYNLTEAPVTVTIRQISFTKDISQAIQIIIIANIIYFVLFFLIQQGILARILRVSSSVGDDEKIIISYDKIEMKDEQEDDVRRITEQISKNYANADFNVEKLAREAGVSTSKIPALLKKKYSMNFKQYLNMVRITEAKRLLLETEHQIVSIAHSVGYNNIPHFNRTFKQYTGLSPKKYRENPEEATPIVERIKGK</sequence>
<keyword evidence="7" id="KW-1185">Reference proteome</keyword>
<keyword evidence="1" id="KW-0805">Transcription regulation</keyword>
<proteinExistence type="predicted"/>
<accession>U7D640</accession>
<evidence type="ECO:0000256" key="3">
    <source>
        <dbReference type="ARBA" id="ARBA00023163"/>
    </source>
</evidence>
<evidence type="ECO:0000313" key="7">
    <source>
        <dbReference type="Proteomes" id="UP000017148"/>
    </source>
</evidence>
<dbReference type="GO" id="GO:0043565">
    <property type="term" value="F:sequence-specific DNA binding"/>
    <property type="evidence" value="ECO:0007669"/>
    <property type="project" value="InterPro"/>
</dbReference>
<comment type="caution">
    <text evidence="6">The sequence shown here is derived from an EMBL/GenBank/DDBJ whole genome shotgun (WGS) entry which is preliminary data.</text>
</comment>
<evidence type="ECO:0000259" key="5">
    <source>
        <dbReference type="PROSITE" id="PS01124"/>
    </source>
</evidence>
<feature type="transmembrane region" description="Helical" evidence="4">
    <location>
        <begin position="221"/>
        <end position="239"/>
    </location>
</feature>
<keyword evidence="4" id="KW-1133">Transmembrane helix</keyword>
<dbReference type="PRINTS" id="PR00032">
    <property type="entry name" value="HTHARAC"/>
</dbReference>
<dbReference type="Gene3D" id="1.10.10.60">
    <property type="entry name" value="Homeodomain-like"/>
    <property type="match status" value="2"/>
</dbReference>
<dbReference type="SUPFAM" id="SSF46689">
    <property type="entry name" value="Homeodomain-like"/>
    <property type="match status" value="1"/>
</dbReference>
<keyword evidence="2" id="KW-0238">DNA-binding</keyword>
<evidence type="ECO:0000256" key="2">
    <source>
        <dbReference type="ARBA" id="ARBA00023125"/>
    </source>
</evidence>
<dbReference type="SMART" id="SM00342">
    <property type="entry name" value="HTH_ARAC"/>
    <property type="match status" value="1"/>
</dbReference>
<dbReference type="STRING" id="1313304.CALK_2074"/>
<evidence type="ECO:0000256" key="1">
    <source>
        <dbReference type="ARBA" id="ARBA00023015"/>
    </source>
</evidence>
<keyword evidence="3" id="KW-0804">Transcription</keyword>
<dbReference type="InterPro" id="IPR018062">
    <property type="entry name" value="HTH_AraC-typ_CS"/>
</dbReference>
<dbReference type="GO" id="GO:0003700">
    <property type="term" value="F:DNA-binding transcription factor activity"/>
    <property type="evidence" value="ECO:0007669"/>
    <property type="project" value="InterPro"/>
</dbReference>
<protein>
    <submittedName>
        <fullName evidence="6">AraC family transcriptional regulator</fullName>
    </submittedName>
</protein>
<dbReference type="PANTHER" id="PTHR43280">
    <property type="entry name" value="ARAC-FAMILY TRANSCRIPTIONAL REGULATOR"/>
    <property type="match status" value="1"/>
</dbReference>
<dbReference type="Pfam" id="PF12833">
    <property type="entry name" value="HTH_18"/>
    <property type="match status" value="1"/>
</dbReference>
<dbReference type="InterPro" id="IPR020449">
    <property type="entry name" value="Tscrpt_reg_AraC-type_HTH"/>
</dbReference>
<keyword evidence="4" id="KW-0472">Membrane</keyword>
<dbReference type="EMBL" id="ASJR01000021">
    <property type="protein sequence ID" value="ERP31046.1"/>
    <property type="molecule type" value="Genomic_DNA"/>
</dbReference>
<gene>
    <name evidence="6" type="ORF">CALK_2074</name>
</gene>
<dbReference type="Proteomes" id="UP000017148">
    <property type="component" value="Unassembled WGS sequence"/>
</dbReference>
<evidence type="ECO:0000256" key="4">
    <source>
        <dbReference type="SAM" id="Phobius"/>
    </source>
</evidence>
<keyword evidence="4" id="KW-0812">Transmembrane</keyword>
<name>U7D640_9BACT</name>
<feature type="domain" description="HTH araC/xylS-type" evidence="5">
    <location>
        <begin position="278"/>
        <end position="377"/>
    </location>
</feature>
<feature type="transmembrane region" description="Helical" evidence="4">
    <location>
        <begin position="6"/>
        <end position="26"/>
    </location>
</feature>
<dbReference type="InterPro" id="IPR018060">
    <property type="entry name" value="HTH_AraC"/>
</dbReference>
<dbReference type="AlphaFoldDB" id="U7D640"/>
<organism evidence="6 7">
    <name type="scientific">Chitinivibrio alkaliphilus ACht1</name>
    <dbReference type="NCBI Taxonomy" id="1313304"/>
    <lineage>
        <taxon>Bacteria</taxon>
        <taxon>Pseudomonadati</taxon>
        <taxon>Fibrobacterota</taxon>
        <taxon>Chitinivibrionia</taxon>
        <taxon>Chitinivibrionales</taxon>
        <taxon>Chitinivibrionaceae</taxon>
        <taxon>Chitinivibrio</taxon>
    </lineage>
</organism>
<dbReference type="PROSITE" id="PS01124">
    <property type="entry name" value="HTH_ARAC_FAMILY_2"/>
    <property type="match status" value="1"/>
</dbReference>
<reference evidence="6 7" key="1">
    <citation type="journal article" date="2013" name="Environ. Microbiol.">
        <title>Genome analysis of Chitinivibrio alkaliphilus gen. nov., sp. nov., a novel extremely haloalkaliphilic anaerobic chitinolytic bacterium from the candidate phylum Termite Group 3.</title>
        <authorList>
            <person name="Sorokin D.Y."/>
            <person name="Gumerov V.M."/>
            <person name="Rakitin A.L."/>
            <person name="Beletsky A.V."/>
            <person name="Damste J.S."/>
            <person name="Muyzer G."/>
            <person name="Mardanov A.V."/>
            <person name="Ravin N.V."/>
        </authorList>
    </citation>
    <scope>NUCLEOTIDE SEQUENCE [LARGE SCALE GENOMIC DNA]</scope>
    <source>
        <strain evidence="6 7">ACht1</strain>
    </source>
</reference>
<dbReference type="PANTHER" id="PTHR43280:SF2">
    <property type="entry name" value="HTH-TYPE TRANSCRIPTIONAL REGULATOR EXSA"/>
    <property type="match status" value="1"/>
</dbReference>
<evidence type="ECO:0000313" key="6">
    <source>
        <dbReference type="EMBL" id="ERP31046.1"/>
    </source>
</evidence>
<dbReference type="InterPro" id="IPR009057">
    <property type="entry name" value="Homeodomain-like_sf"/>
</dbReference>
<dbReference type="PROSITE" id="PS00041">
    <property type="entry name" value="HTH_ARAC_FAMILY_1"/>
    <property type="match status" value="1"/>
</dbReference>